<name>A0ABP6TA19_9ACTN</name>
<accession>A0ABP6TA19</accession>
<reference evidence="5" key="1">
    <citation type="journal article" date="2019" name="Int. J. Syst. Evol. Microbiol.">
        <title>The Global Catalogue of Microorganisms (GCM) 10K type strain sequencing project: providing services to taxonomists for standard genome sequencing and annotation.</title>
        <authorList>
            <consortium name="The Broad Institute Genomics Platform"/>
            <consortium name="The Broad Institute Genome Sequencing Center for Infectious Disease"/>
            <person name="Wu L."/>
            <person name="Ma J."/>
        </authorList>
    </citation>
    <scope>NUCLEOTIDE SEQUENCE [LARGE SCALE GENOMIC DNA]</scope>
    <source>
        <strain evidence="5">JCM 9458</strain>
    </source>
</reference>
<keyword evidence="5" id="KW-1185">Reference proteome</keyword>
<dbReference type="GO" id="GO:0004601">
    <property type="term" value="F:peroxidase activity"/>
    <property type="evidence" value="ECO:0007669"/>
    <property type="project" value="UniProtKB-KW"/>
</dbReference>
<evidence type="ECO:0000256" key="1">
    <source>
        <dbReference type="ARBA" id="ARBA00004613"/>
    </source>
</evidence>
<keyword evidence="4" id="KW-0560">Oxidoreductase</keyword>
<comment type="subcellular location">
    <subcellularLocation>
        <location evidence="1">Secreted</location>
    </subcellularLocation>
</comment>
<dbReference type="SUPFAM" id="SSF48113">
    <property type="entry name" value="Heme-dependent peroxidases"/>
    <property type="match status" value="1"/>
</dbReference>
<dbReference type="EMBL" id="BAAAYN010000056">
    <property type="protein sequence ID" value="GAA3396391.1"/>
    <property type="molecule type" value="Genomic_DNA"/>
</dbReference>
<dbReference type="Gene3D" id="1.10.640.10">
    <property type="entry name" value="Haem peroxidase domain superfamily, animal type"/>
    <property type="match status" value="1"/>
</dbReference>
<evidence type="ECO:0000256" key="3">
    <source>
        <dbReference type="ARBA" id="ARBA00023180"/>
    </source>
</evidence>
<proteinExistence type="predicted"/>
<dbReference type="PROSITE" id="PS50292">
    <property type="entry name" value="PEROXIDASE_3"/>
    <property type="match status" value="1"/>
</dbReference>
<sequence>MKRHVRDEFYVLGEGILTHENGKPYCRRPSTTASLRKFRFSRLGPPGEPTSRALIGKLANAMTAGPEQSDEQTANRIPAGYTYLGQFIDHDLTMDATRTGLGTEVTVEELLQGRSPALDLDAVYGRGPDSADRIYYDSDGVSLKMGATEPIPGPGTNVPLDGYDLPRVGIGATRKERRQPLIPDERNDENLAIAQTHLAFLRFHNRVVSDLADDGVPTGRLFEMARERVVRHYQWMVRTDFLPRVVDAEIVEDVFTNGRRFFEVAGSEDPYADVGSEAISGDRPTMPIEFSVAAYRFGHSMIRDAYQWNRIFRVGGFGPGTLFLLFTFSGVSGNFTGGASLEDLDDPNSGRFDRLPTNWIADFRRLFDFSDAGIPGLIVPPEEFNLARPIDTLLVDPLKRLPSGSFGQRGTGPIQDDHRNLAFRNLLRATGLRLASGQQMAELFGIEPLKPAALLTGNGGAVLTDLTPEEETELTTRTPLWFYVLRESELNGGRLTGVGGRIVAEVFHRAIEGSKISIVRDPFWRPTLGPNPGTFTMVELLRYAFDSRPELLNPLGG</sequence>
<dbReference type="Pfam" id="PF03098">
    <property type="entry name" value="An_peroxidase"/>
    <property type="match status" value="1"/>
</dbReference>
<keyword evidence="2" id="KW-0964">Secreted</keyword>
<dbReference type="CDD" id="cd09819">
    <property type="entry name" value="An_peroxidase_bacterial_1"/>
    <property type="match status" value="1"/>
</dbReference>
<gene>
    <name evidence="4" type="ORF">GCM10020369_72900</name>
</gene>
<protein>
    <submittedName>
        <fullName evidence="4">Heme peroxidase family protein</fullName>
    </submittedName>
</protein>
<evidence type="ECO:0000313" key="4">
    <source>
        <dbReference type="EMBL" id="GAA3396391.1"/>
    </source>
</evidence>
<dbReference type="RefSeq" id="WP_345732853.1">
    <property type="nucleotide sequence ID" value="NZ_BAAAYN010000056.1"/>
</dbReference>
<dbReference type="Proteomes" id="UP001501676">
    <property type="component" value="Unassembled WGS sequence"/>
</dbReference>
<dbReference type="PANTHER" id="PTHR11475:SF4">
    <property type="entry name" value="CHORION PEROXIDASE"/>
    <property type="match status" value="1"/>
</dbReference>
<dbReference type="InterPro" id="IPR037120">
    <property type="entry name" value="Haem_peroxidase_sf_animal"/>
</dbReference>
<keyword evidence="3" id="KW-0325">Glycoprotein</keyword>
<dbReference type="InterPro" id="IPR019791">
    <property type="entry name" value="Haem_peroxidase_animal"/>
</dbReference>
<evidence type="ECO:0000313" key="5">
    <source>
        <dbReference type="Proteomes" id="UP001501676"/>
    </source>
</evidence>
<organism evidence="4 5">
    <name type="scientific">Cryptosporangium minutisporangium</name>
    <dbReference type="NCBI Taxonomy" id="113569"/>
    <lineage>
        <taxon>Bacteria</taxon>
        <taxon>Bacillati</taxon>
        <taxon>Actinomycetota</taxon>
        <taxon>Actinomycetes</taxon>
        <taxon>Cryptosporangiales</taxon>
        <taxon>Cryptosporangiaceae</taxon>
        <taxon>Cryptosporangium</taxon>
    </lineage>
</organism>
<keyword evidence="4" id="KW-0575">Peroxidase</keyword>
<dbReference type="InterPro" id="IPR010255">
    <property type="entry name" value="Haem_peroxidase_sf"/>
</dbReference>
<evidence type="ECO:0000256" key="2">
    <source>
        <dbReference type="ARBA" id="ARBA00022525"/>
    </source>
</evidence>
<dbReference type="PANTHER" id="PTHR11475">
    <property type="entry name" value="OXIDASE/PEROXIDASE"/>
    <property type="match status" value="1"/>
</dbReference>
<comment type="caution">
    <text evidence="4">The sequence shown here is derived from an EMBL/GenBank/DDBJ whole genome shotgun (WGS) entry which is preliminary data.</text>
</comment>